<evidence type="ECO:0000256" key="1">
    <source>
        <dbReference type="ARBA" id="ARBA00004651"/>
    </source>
</evidence>
<dbReference type="EMBL" id="FNGY01000002">
    <property type="protein sequence ID" value="SDL97513.1"/>
    <property type="molecule type" value="Genomic_DNA"/>
</dbReference>
<evidence type="ECO:0000256" key="2">
    <source>
        <dbReference type="ARBA" id="ARBA00022475"/>
    </source>
</evidence>
<proteinExistence type="inferred from homology"/>
<evidence type="ECO:0000256" key="5">
    <source>
        <dbReference type="ARBA" id="ARBA00022989"/>
    </source>
</evidence>
<evidence type="ECO:0000256" key="8">
    <source>
        <dbReference type="SAM" id="Phobius"/>
    </source>
</evidence>
<evidence type="ECO:0000313" key="9">
    <source>
        <dbReference type="EMBL" id="SDL97513.1"/>
    </source>
</evidence>
<keyword evidence="6 8" id="KW-0472">Membrane</keyword>
<feature type="transmembrane region" description="Helical" evidence="8">
    <location>
        <begin position="125"/>
        <end position="150"/>
    </location>
</feature>
<feature type="transmembrane region" description="Helical" evidence="8">
    <location>
        <begin position="326"/>
        <end position="348"/>
    </location>
</feature>
<feature type="transmembrane region" description="Helical" evidence="8">
    <location>
        <begin position="355"/>
        <end position="376"/>
    </location>
</feature>
<feature type="transmembrane region" description="Helical" evidence="8">
    <location>
        <begin position="196"/>
        <end position="216"/>
    </location>
</feature>
<keyword evidence="3" id="KW-0808">Transferase</keyword>
<keyword evidence="10" id="KW-1185">Reference proteome</keyword>
<reference evidence="10" key="1">
    <citation type="submission" date="2016-10" db="EMBL/GenBank/DDBJ databases">
        <authorList>
            <person name="Varghese N."/>
            <person name="Submissions S."/>
        </authorList>
    </citation>
    <scope>NUCLEOTIDE SEQUENCE [LARGE SCALE GENOMIC DNA]</scope>
    <source>
        <strain evidence="10">DSM 19110</strain>
    </source>
</reference>
<sequence>MLSDMKINGPIGYLYNPKNLYILGVIITTIITLFEFSRGRHHNFMVFSDASRDFWNGVSPYTDQWVNSHGRFFLYTPIFSVLYTPFAFLPSWLGPFFWNLFNYSLFFLAIFNLPDIFSKEQKCKMFLFTLLILGQSLLSFQYNITVAYIFLFAYSLMERKQFFFAILLIMISGMTKVYGIFQLGLLLCYPQFWRNTLYVLLIGVILFLLPLVKLNVSELLPYYNEWLYSLSSHHTTQTFDSIYYIKPLLYKTLPYYRYIQLGALAVLAVLLVLNYKKFNDWKFRTQALAVLMGWTIIFSDAAEKHTYIIALAGFMLWYWSQPSRTIIDKICFWAIFIFLCVVPVDLFVPRSVMNMICHVLYLNVWVMFMVWIRIAYKTFFTPATPSLSI</sequence>
<evidence type="ECO:0000256" key="7">
    <source>
        <dbReference type="ARBA" id="ARBA00024033"/>
    </source>
</evidence>
<name>A0A1G9PG14_9SPHI</name>
<evidence type="ECO:0000256" key="4">
    <source>
        <dbReference type="ARBA" id="ARBA00022692"/>
    </source>
</evidence>
<keyword evidence="2" id="KW-1003">Cell membrane</keyword>
<keyword evidence="4 8" id="KW-0812">Transmembrane</keyword>
<evidence type="ECO:0000313" key="10">
    <source>
        <dbReference type="Proteomes" id="UP000183200"/>
    </source>
</evidence>
<dbReference type="RefSeq" id="WP_317171422.1">
    <property type="nucleotide sequence ID" value="NZ_JABMKU010000002.1"/>
</dbReference>
<evidence type="ECO:0008006" key="11">
    <source>
        <dbReference type="Google" id="ProtNLM"/>
    </source>
</evidence>
<comment type="similarity">
    <text evidence="7">Belongs to the glycosyltransferase 87 family.</text>
</comment>
<accession>A0A1G9PG14</accession>
<dbReference type="Proteomes" id="UP000183200">
    <property type="component" value="Unassembled WGS sequence"/>
</dbReference>
<dbReference type="GO" id="GO:0016758">
    <property type="term" value="F:hexosyltransferase activity"/>
    <property type="evidence" value="ECO:0007669"/>
    <property type="project" value="InterPro"/>
</dbReference>
<feature type="transmembrane region" description="Helical" evidence="8">
    <location>
        <begin position="162"/>
        <end position="189"/>
    </location>
</feature>
<feature type="transmembrane region" description="Helical" evidence="8">
    <location>
        <begin position="20"/>
        <end position="37"/>
    </location>
</feature>
<dbReference type="InterPro" id="IPR018584">
    <property type="entry name" value="GT87"/>
</dbReference>
<dbReference type="Pfam" id="PF09594">
    <property type="entry name" value="GT87"/>
    <property type="match status" value="1"/>
</dbReference>
<dbReference type="AlphaFoldDB" id="A0A1G9PG14"/>
<dbReference type="GO" id="GO:0005886">
    <property type="term" value="C:plasma membrane"/>
    <property type="evidence" value="ECO:0007669"/>
    <property type="project" value="UniProtKB-SubCell"/>
</dbReference>
<feature type="transmembrane region" description="Helical" evidence="8">
    <location>
        <begin position="287"/>
        <end position="320"/>
    </location>
</feature>
<organism evidence="9 10">
    <name type="scientific">Pedobacter steynii</name>
    <dbReference type="NCBI Taxonomy" id="430522"/>
    <lineage>
        <taxon>Bacteria</taxon>
        <taxon>Pseudomonadati</taxon>
        <taxon>Bacteroidota</taxon>
        <taxon>Sphingobacteriia</taxon>
        <taxon>Sphingobacteriales</taxon>
        <taxon>Sphingobacteriaceae</taxon>
        <taxon>Pedobacter</taxon>
    </lineage>
</organism>
<evidence type="ECO:0000256" key="6">
    <source>
        <dbReference type="ARBA" id="ARBA00023136"/>
    </source>
</evidence>
<feature type="transmembrane region" description="Helical" evidence="8">
    <location>
        <begin position="96"/>
        <end position="113"/>
    </location>
</feature>
<feature type="transmembrane region" description="Helical" evidence="8">
    <location>
        <begin position="255"/>
        <end position="275"/>
    </location>
</feature>
<keyword evidence="5 8" id="KW-1133">Transmembrane helix</keyword>
<feature type="transmembrane region" description="Helical" evidence="8">
    <location>
        <begin position="72"/>
        <end position="90"/>
    </location>
</feature>
<comment type="subcellular location">
    <subcellularLocation>
        <location evidence="1">Cell membrane</location>
        <topology evidence="1">Multi-pass membrane protein</topology>
    </subcellularLocation>
</comment>
<protein>
    <recommendedName>
        <fullName evidence="11">DUF2029 domain-containing protein</fullName>
    </recommendedName>
</protein>
<gene>
    <name evidence="9" type="ORF">SAMN05421820_102639</name>
</gene>
<evidence type="ECO:0000256" key="3">
    <source>
        <dbReference type="ARBA" id="ARBA00022679"/>
    </source>
</evidence>